<gene>
    <name evidence="3" type="ORF">EER27_09205</name>
</gene>
<evidence type="ECO:0000313" key="4">
    <source>
        <dbReference type="Proteomes" id="UP000267049"/>
    </source>
</evidence>
<proteinExistence type="predicted"/>
<evidence type="ECO:0000256" key="1">
    <source>
        <dbReference type="SAM" id="MobiDB-lite"/>
    </source>
</evidence>
<reference evidence="3 4" key="1">
    <citation type="submission" date="2018-11" db="EMBL/GenBank/DDBJ databases">
        <title>Lysobacter cryohumiis sp. nov., isolated from soil in the Tianshan Mountains, Xinjiang, China.</title>
        <authorList>
            <person name="Luo Y."/>
            <person name="Sheng H."/>
        </authorList>
    </citation>
    <scope>NUCLEOTIDE SEQUENCE [LARGE SCALE GENOMIC DNA]</scope>
    <source>
        <strain evidence="3 4">ZS60</strain>
    </source>
</reference>
<dbReference type="InterPro" id="IPR002477">
    <property type="entry name" value="Peptidoglycan-bd-like"/>
</dbReference>
<dbReference type="Gene3D" id="1.10.101.10">
    <property type="entry name" value="PGBD-like superfamily/PGBD"/>
    <property type="match status" value="1"/>
</dbReference>
<accession>A0A3M8SS18</accession>
<protein>
    <submittedName>
        <fullName evidence="3">Peptidoglycan-binding protein</fullName>
    </submittedName>
</protein>
<feature type="compositionally biased region" description="Polar residues" evidence="1">
    <location>
        <begin position="1"/>
        <end position="10"/>
    </location>
</feature>
<dbReference type="RefSeq" id="WP_123087824.1">
    <property type="nucleotide sequence ID" value="NZ_RIBS01000004.1"/>
</dbReference>
<name>A0A3M8SS18_9GAMM</name>
<dbReference type="InterPro" id="IPR036366">
    <property type="entry name" value="PGBDSf"/>
</dbReference>
<dbReference type="Proteomes" id="UP000267049">
    <property type="component" value="Unassembled WGS sequence"/>
</dbReference>
<dbReference type="InterPro" id="IPR036365">
    <property type="entry name" value="PGBD-like_sf"/>
</dbReference>
<feature type="domain" description="Peptidoglycan binding-like" evidence="2">
    <location>
        <begin position="54"/>
        <end position="89"/>
    </location>
</feature>
<dbReference type="SUPFAM" id="SSF47090">
    <property type="entry name" value="PGBD-like"/>
    <property type="match status" value="1"/>
</dbReference>
<comment type="caution">
    <text evidence="3">The sequence shown here is derived from an EMBL/GenBank/DDBJ whole genome shotgun (WGS) entry which is preliminary data.</text>
</comment>
<dbReference type="Pfam" id="PF01471">
    <property type="entry name" value="PG_binding_1"/>
    <property type="match status" value="1"/>
</dbReference>
<dbReference type="OrthoDB" id="9795624at2"/>
<dbReference type="EMBL" id="RIBS01000004">
    <property type="protein sequence ID" value="RNF83563.1"/>
    <property type="molecule type" value="Genomic_DNA"/>
</dbReference>
<dbReference type="AlphaFoldDB" id="A0A3M8SS18"/>
<evidence type="ECO:0000259" key="2">
    <source>
        <dbReference type="Pfam" id="PF01471"/>
    </source>
</evidence>
<evidence type="ECO:0000313" key="3">
    <source>
        <dbReference type="EMBL" id="RNF83563.1"/>
    </source>
</evidence>
<keyword evidence="4" id="KW-1185">Reference proteome</keyword>
<organism evidence="3 4">
    <name type="scientific">Montanilutibacter psychrotolerans</name>
    <dbReference type="NCBI Taxonomy" id="1327343"/>
    <lineage>
        <taxon>Bacteria</taxon>
        <taxon>Pseudomonadati</taxon>
        <taxon>Pseudomonadota</taxon>
        <taxon>Gammaproteobacteria</taxon>
        <taxon>Lysobacterales</taxon>
        <taxon>Lysobacteraceae</taxon>
        <taxon>Montanilutibacter</taxon>
    </lineage>
</organism>
<sequence length="597" mass="65693">MLYGNHNLQRGDSDGNPAANQPPRWGAVVNPPPPAGAAQTPQNQGGATIAIPQHVRQLQDDLRTLGFLCGGTPDGGFGRGTEWAVKEFQIYASMTHVARLNTQRFRQWQPNGGLTAPEIGALGTRPNSTPPESYYVGSLDQAANTARYTGPISGVVNQRTRDAIEHWLDQNYRCPVVVEAWLVSRQTTQRTAVFTNGVNVWQFNQITQGTVRNAQNQVVSYVRMFYRDFSTYYTYPAGRVATEYHVLGGYTNYMTYGGPVSMVPTHTWSQAEMTPERLIGPATTLATLQANLNGATTSTYRVVRATAEQECMGFFDSINAYDDALISLGPCHWTMGLYPANGYDNGELPGFLAYVLHSNRASYLTAYGNFGLYPSSAWVGNNAGPLWNQGQRKYVGWIRNHIDSTDPATAATAIPQLAEVDRATIEANYYKTWHWFFRWVMAGRTIPAVQQAMWGMVRMRLRDVLGIAVNVQAGNIHVTGTLGTVFTSEKAAAILLRWHIFRPGHVTGTSVRNSIRNAIQNNPNVTWTLPLAQWTNAHETAVTDQLLADATVVNATQAHLAAWPTYPGRTGRGYVVGNELGTLRTARNSFVLDAAGI</sequence>
<feature type="region of interest" description="Disordered" evidence="1">
    <location>
        <begin position="1"/>
        <end position="44"/>
    </location>
</feature>